<dbReference type="SMART" id="SM00220">
    <property type="entry name" value="S_TKc"/>
    <property type="match status" value="1"/>
</dbReference>
<feature type="compositionally biased region" description="Low complexity" evidence="17">
    <location>
        <begin position="300"/>
        <end position="312"/>
    </location>
</feature>
<dbReference type="PANTHER" id="PTHR27002">
    <property type="entry name" value="RECEPTOR-LIKE SERINE/THREONINE-PROTEIN KINASE SD1-8"/>
    <property type="match status" value="1"/>
</dbReference>
<dbReference type="PANTHER" id="PTHR27002:SF1095">
    <property type="entry name" value="G-TYPE LECTIN S-RECEPTOR-LIKE SERINE_THREONINE-PROTEIN KINASE RKS1"/>
    <property type="match status" value="1"/>
</dbReference>
<evidence type="ECO:0000256" key="5">
    <source>
        <dbReference type="ARBA" id="ARBA00022679"/>
    </source>
</evidence>
<dbReference type="Gene3D" id="1.10.510.10">
    <property type="entry name" value="Transferase(Phosphotransferase) domain 1"/>
    <property type="match status" value="1"/>
</dbReference>
<reference evidence="21 22" key="1">
    <citation type="submission" date="2021-07" db="EMBL/GenBank/DDBJ databases">
        <title>The Aristolochia fimbriata genome: insights into angiosperm evolution, floral development and chemical biosynthesis.</title>
        <authorList>
            <person name="Jiao Y."/>
        </authorList>
    </citation>
    <scope>NUCLEOTIDE SEQUENCE [LARGE SCALE GENOMIC DNA]</scope>
    <source>
        <strain evidence="21">IBCAS-2021</strain>
        <tissue evidence="21">Leaf</tissue>
    </source>
</reference>
<dbReference type="GO" id="GO:0005886">
    <property type="term" value="C:plasma membrane"/>
    <property type="evidence" value="ECO:0007669"/>
    <property type="project" value="UniProtKB-SubCell"/>
</dbReference>
<evidence type="ECO:0000313" key="22">
    <source>
        <dbReference type="Proteomes" id="UP000825729"/>
    </source>
</evidence>
<keyword evidence="12 18" id="KW-1133">Transmembrane helix</keyword>
<dbReference type="FunFam" id="1.10.510.10:FF:001697">
    <property type="entry name" value="Uncharacterized protein"/>
    <property type="match status" value="1"/>
</dbReference>
<dbReference type="Pfam" id="PF01657">
    <property type="entry name" value="Stress-antifung"/>
    <property type="match status" value="2"/>
</dbReference>
<dbReference type="CDD" id="cd23509">
    <property type="entry name" value="Gnk2-like"/>
    <property type="match status" value="2"/>
</dbReference>
<evidence type="ECO:0000256" key="3">
    <source>
        <dbReference type="ARBA" id="ARBA00022475"/>
    </source>
</evidence>
<dbReference type="AlphaFoldDB" id="A0AAV7EZN5"/>
<evidence type="ECO:0000256" key="17">
    <source>
        <dbReference type="SAM" id="MobiDB-lite"/>
    </source>
</evidence>
<evidence type="ECO:0008006" key="23">
    <source>
        <dbReference type="Google" id="ProtNLM"/>
    </source>
</evidence>
<evidence type="ECO:0000256" key="7">
    <source>
        <dbReference type="ARBA" id="ARBA00022729"/>
    </source>
</evidence>
<dbReference type="PROSITE" id="PS51473">
    <property type="entry name" value="GNK2"/>
    <property type="match status" value="2"/>
</dbReference>
<dbReference type="GO" id="GO:0004674">
    <property type="term" value="F:protein serine/threonine kinase activity"/>
    <property type="evidence" value="ECO:0007669"/>
    <property type="project" value="UniProtKB-KW"/>
</dbReference>
<evidence type="ECO:0000256" key="6">
    <source>
        <dbReference type="ARBA" id="ARBA00022692"/>
    </source>
</evidence>
<evidence type="ECO:0000256" key="12">
    <source>
        <dbReference type="ARBA" id="ARBA00022989"/>
    </source>
</evidence>
<feature type="domain" description="Protein kinase" evidence="19">
    <location>
        <begin position="416"/>
        <end position="694"/>
    </location>
</feature>
<evidence type="ECO:0000256" key="14">
    <source>
        <dbReference type="ARBA" id="ARBA00023157"/>
    </source>
</evidence>
<evidence type="ECO:0000256" key="4">
    <source>
        <dbReference type="ARBA" id="ARBA00022527"/>
    </source>
</evidence>
<evidence type="ECO:0000256" key="11">
    <source>
        <dbReference type="ARBA" id="ARBA00022840"/>
    </source>
</evidence>
<dbReference type="InterPro" id="IPR011009">
    <property type="entry name" value="Kinase-like_dom_sf"/>
</dbReference>
<dbReference type="PROSITE" id="PS50011">
    <property type="entry name" value="PROTEIN_KINASE_DOM"/>
    <property type="match status" value="1"/>
</dbReference>
<dbReference type="InterPro" id="IPR001245">
    <property type="entry name" value="Ser-Thr/Tyr_kinase_cat_dom"/>
</dbReference>
<keyword evidence="5" id="KW-0808">Transferase</keyword>
<evidence type="ECO:0000259" key="20">
    <source>
        <dbReference type="PROSITE" id="PS51473"/>
    </source>
</evidence>
<keyword evidence="4" id="KW-0723">Serine/threonine-protein kinase</keyword>
<evidence type="ECO:0000256" key="1">
    <source>
        <dbReference type="ARBA" id="ARBA00004167"/>
    </source>
</evidence>
<keyword evidence="16" id="KW-0325">Glycoprotein</keyword>
<dbReference type="Gene3D" id="3.30.200.20">
    <property type="entry name" value="Phosphorylase Kinase, domain 1"/>
    <property type="match status" value="1"/>
</dbReference>
<dbReference type="InterPro" id="IPR038408">
    <property type="entry name" value="GNK2_sf"/>
</dbReference>
<keyword evidence="13 18" id="KW-0472">Membrane</keyword>
<comment type="caution">
    <text evidence="21">The sequence shown here is derived from an EMBL/GenBank/DDBJ whole genome shotgun (WGS) entry which is preliminary data.</text>
</comment>
<keyword evidence="10" id="KW-0418">Kinase</keyword>
<evidence type="ECO:0000256" key="10">
    <source>
        <dbReference type="ARBA" id="ARBA00022777"/>
    </source>
</evidence>
<feature type="region of interest" description="Disordered" evidence="17">
    <location>
        <begin position="273"/>
        <end position="318"/>
    </location>
</feature>
<dbReference type="InterPro" id="IPR008271">
    <property type="entry name" value="Ser/Thr_kinase_AS"/>
</dbReference>
<dbReference type="SUPFAM" id="SSF56112">
    <property type="entry name" value="Protein kinase-like (PK-like)"/>
    <property type="match status" value="1"/>
</dbReference>
<protein>
    <recommendedName>
        <fullName evidence="23">Cysteine-rich receptor-like protein kinase 10</fullName>
    </recommendedName>
</protein>
<dbReference type="PROSITE" id="PS00108">
    <property type="entry name" value="PROTEIN_KINASE_ST"/>
    <property type="match status" value="1"/>
</dbReference>
<feature type="domain" description="Gnk2-homologous" evidence="20">
    <location>
        <begin position="54"/>
        <end position="157"/>
    </location>
</feature>
<dbReference type="InterPro" id="IPR000719">
    <property type="entry name" value="Prot_kinase_dom"/>
</dbReference>
<keyword evidence="11" id="KW-0067">ATP-binding</keyword>
<evidence type="ECO:0000256" key="13">
    <source>
        <dbReference type="ARBA" id="ARBA00023136"/>
    </source>
</evidence>
<proteinExistence type="predicted"/>
<feature type="transmembrane region" description="Helical" evidence="18">
    <location>
        <begin position="330"/>
        <end position="353"/>
    </location>
</feature>
<keyword evidence="3" id="KW-1003">Cell membrane</keyword>
<feature type="compositionally biased region" description="Polar residues" evidence="17">
    <location>
        <begin position="273"/>
        <end position="299"/>
    </location>
</feature>
<evidence type="ECO:0000256" key="16">
    <source>
        <dbReference type="ARBA" id="ARBA00023180"/>
    </source>
</evidence>
<organism evidence="21 22">
    <name type="scientific">Aristolochia fimbriata</name>
    <name type="common">White veined hardy Dutchman's pipe vine</name>
    <dbReference type="NCBI Taxonomy" id="158543"/>
    <lineage>
        <taxon>Eukaryota</taxon>
        <taxon>Viridiplantae</taxon>
        <taxon>Streptophyta</taxon>
        <taxon>Embryophyta</taxon>
        <taxon>Tracheophyta</taxon>
        <taxon>Spermatophyta</taxon>
        <taxon>Magnoliopsida</taxon>
        <taxon>Magnoliidae</taxon>
        <taxon>Piperales</taxon>
        <taxon>Aristolochiaceae</taxon>
        <taxon>Aristolochia</taxon>
    </lineage>
</organism>
<accession>A0AAV7EZN5</accession>
<dbReference type="FunFam" id="3.30.200.20:FF:000330">
    <property type="entry name" value="G-type lectin S-receptor-like serine/threonine-protein kinase At4g03230"/>
    <property type="match status" value="1"/>
</dbReference>
<dbReference type="Gene3D" id="3.30.430.20">
    <property type="entry name" value="Gnk2 domain, C-X8-C-X2-C motif"/>
    <property type="match status" value="2"/>
</dbReference>
<sequence>MKDLLENQPFALSSSRDARQLTKQPPMNSVQYFTLFCYASLAFFCRCSTSEELSENYLDCRNERGFEVSERFTQNLQSFLTTSSARISSERFYKNSFGGGQDRVYGLALCRYDIASSRCQRCLRWASFFILQKCPNTTRGILWRQASCFVHYDAFNFFGLVDDSTEPFIYNGTESDDNSLAGYHFIPELIKNASEAPSLFAGEPLLGSDPVKYGVAQCTQDISGANCSSCLDNLEKYYERCCKGLSRWHILASSCYLMYDDIHFFSNSSKWAAQDPPNGSRNTFSQSNLRNPGRITSNDSPLLSTTPPTAAPGEVSEPNSWTERKVSLTVLWILILCIMGPIVLFGLVGSYAYCSWRRGREGRGEDVSQQALLKALGRMGRSASVSKETVDKEDDITGVDLPLIDLATIEAATNDFSDFNKLGEGGYGPVYKGILPDGREVAVKRLSRSSGQGKTEFKNEVVLIAKLQHRNLVRLLYCCIDKEEKLLVYEYMANKSLDVYLFDPTKRGKLDWGRRLDIVKGIARGLLYLHEDSRLKIIHRDMKASNVLLDHEMNPKISDFGMARIFEGTQNQANTNRVVGTYGYMAPEYAMEGLFSVKSDVYSFGVLLLEILSGRRNTGFYRSKQALSLLEFAWRLWCEGRGVELIDPLISDSFSKTEALRWIQIGLLCVQQDAADRPTMSSVVLMLGSSSIWLPQPTQPAFSVGRGAMVEVGQSSSSLDPCSANQVTVTQMEPR</sequence>
<evidence type="ECO:0000256" key="2">
    <source>
        <dbReference type="ARBA" id="ARBA00004236"/>
    </source>
</evidence>
<dbReference type="Proteomes" id="UP000825729">
    <property type="component" value="Unassembled WGS sequence"/>
</dbReference>
<keyword evidence="7" id="KW-0732">Signal</keyword>
<dbReference type="EMBL" id="JAINDJ010000003">
    <property type="protein sequence ID" value="KAG9454243.1"/>
    <property type="molecule type" value="Genomic_DNA"/>
</dbReference>
<dbReference type="Pfam" id="PF07714">
    <property type="entry name" value="PK_Tyr_Ser-Thr"/>
    <property type="match status" value="1"/>
</dbReference>
<dbReference type="InterPro" id="IPR002902">
    <property type="entry name" value="GNK2"/>
</dbReference>
<keyword evidence="22" id="KW-1185">Reference proteome</keyword>
<name>A0AAV7EZN5_ARIFI</name>
<keyword evidence="6 18" id="KW-0812">Transmembrane</keyword>
<dbReference type="CDD" id="cd14066">
    <property type="entry name" value="STKc_IRAK"/>
    <property type="match status" value="1"/>
</dbReference>
<keyword evidence="9" id="KW-0547">Nucleotide-binding</keyword>
<keyword evidence="14" id="KW-1015">Disulfide bond</keyword>
<feature type="domain" description="Gnk2-homologous" evidence="20">
    <location>
        <begin position="160"/>
        <end position="264"/>
    </location>
</feature>
<gene>
    <name evidence="21" type="ORF">H6P81_007147</name>
</gene>
<evidence type="ECO:0000256" key="9">
    <source>
        <dbReference type="ARBA" id="ARBA00022741"/>
    </source>
</evidence>
<dbReference type="GO" id="GO:0005524">
    <property type="term" value="F:ATP binding"/>
    <property type="evidence" value="ECO:0007669"/>
    <property type="project" value="UniProtKB-KW"/>
</dbReference>
<comment type="subcellular location">
    <subcellularLocation>
        <location evidence="2">Cell membrane</location>
    </subcellularLocation>
    <subcellularLocation>
        <location evidence="1">Membrane</location>
        <topology evidence="1">Single-pass membrane protein</topology>
    </subcellularLocation>
</comment>
<evidence type="ECO:0000256" key="8">
    <source>
        <dbReference type="ARBA" id="ARBA00022737"/>
    </source>
</evidence>
<evidence type="ECO:0000313" key="21">
    <source>
        <dbReference type="EMBL" id="KAG9454243.1"/>
    </source>
</evidence>
<evidence type="ECO:0000256" key="18">
    <source>
        <dbReference type="SAM" id="Phobius"/>
    </source>
</evidence>
<evidence type="ECO:0000259" key="19">
    <source>
        <dbReference type="PROSITE" id="PS50011"/>
    </source>
</evidence>
<keyword evidence="15" id="KW-0675">Receptor</keyword>
<evidence type="ECO:0000256" key="15">
    <source>
        <dbReference type="ARBA" id="ARBA00023170"/>
    </source>
</evidence>
<keyword evidence="8" id="KW-0677">Repeat</keyword>